<feature type="compositionally biased region" description="Basic and acidic residues" evidence="1">
    <location>
        <begin position="14"/>
        <end position="24"/>
    </location>
</feature>
<comment type="caution">
    <text evidence="2">The sequence shown here is derived from an EMBL/GenBank/DDBJ whole genome shotgun (WGS) entry which is preliminary data.</text>
</comment>
<sequence length="130" mass="15002">MINGDKILPFPMDTHSRRDREKTKQNQKNNYNMNTRGEALDQNTFARTKIKHNYQSSYGEEMVQLTGSDEMGKQQFSSRKQKWTFPNPYKPKKSKESWVQSQVGYKLGQVKFSKAKGEEACKGGNGELCL</sequence>
<evidence type="ECO:0000313" key="2">
    <source>
        <dbReference type="EMBL" id="PIN24010.1"/>
    </source>
</evidence>
<evidence type="ECO:0000313" key="3">
    <source>
        <dbReference type="Proteomes" id="UP000231279"/>
    </source>
</evidence>
<dbReference type="EMBL" id="NKXS01000475">
    <property type="protein sequence ID" value="PIN24010.1"/>
    <property type="molecule type" value="Genomic_DNA"/>
</dbReference>
<feature type="region of interest" description="Disordered" evidence="1">
    <location>
        <begin position="69"/>
        <end position="96"/>
    </location>
</feature>
<evidence type="ECO:0000256" key="1">
    <source>
        <dbReference type="SAM" id="MobiDB-lite"/>
    </source>
</evidence>
<feature type="compositionally biased region" description="Polar residues" evidence="1">
    <location>
        <begin position="26"/>
        <end position="39"/>
    </location>
</feature>
<name>A0A2G9I329_9LAMI</name>
<dbReference type="Proteomes" id="UP000231279">
    <property type="component" value="Unassembled WGS sequence"/>
</dbReference>
<keyword evidence="3" id="KW-1185">Reference proteome</keyword>
<gene>
    <name evidence="2" type="ORF">CDL12_03253</name>
</gene>
<accession>A0A2G9I329</accession>
<protein>
    <submittedName>
        <fullName evidence="2">Uncharacterized protein</fullName>
    </submittedName>
</protein>
<proteinExistence type="predicted"/>
<reference evidence="3" key="1">
    <citation type="journal article" date="2018" name="Gigascience">
        <title>Genome assembly of the Pink Ipe (Handroanthus impetiginosus, Bignoniaceae), a highly valued, ecologically keystone Neotropical timber forest tree.</title>
        <authorList>
            <person name="Silva-Junior O.B."/>
            <person name="Grattapaglia D."/>
            <person name="Novaes E."/>
            <person name="Collevatti R.G."/>
        </authorList>
    </citation>
    <scope>NUCLEOTIDE SEQUENCE [LARGE SCALE GENOMIC DNA]</scope>
    <source>
        <strain evidence="3">cv. UFG-1</strain>
    </source>
</reference>
<organism evidence="2 3">
    <name type="scientific">Handroanthus impetiginosus</name>
    <dbReference type="NCBI Taxonomy" id="429701"/>
    <lineage>
        <taxon>Eukaryota</taxon>
        <taxon>Viridiplantae</taxon>
        <taxon>Streptophyta</taxon>
        <taxon>Embryophyta</taxon>
        <taxon>Tracheophyta</taxon>
        <taxon>Spermatophyta</taxon>
        <taxon>Magnoliopsida</taxon>
        <taxon>eudicotyledons</taxon>
        <taxon>Gunneridae</taxon>
        <taxon>Pentapetalae</taxon>
        <taxon>asterids</taxon>
        <taxon>lamiids</taxon>
        <taxon>Lamiales</taxon>
        <taxon>Bignoniaceae</taxon>
        <taxon>Crescentiina</taxon>
        <taxon>Tabebuia alliance</taxon>
        <taxon>Handroanthus</taxon>
    </lineage>
</organism>
<feature type="region of interest" description="Disordered" evidence="1">
    <location>
        <begin position="1"/>
        <end position="39"/>
    </location>
</feature>
<dbReference type="AlphaFoldDB" id="A0A2G9I329"/>